<dbReference type="KEGG" id="tpie:A7C91_06670"/>
<dbReference type="EMBL" id="CP015520">
    <property type="protein sequence ID" value="ANF22890.1"/>
    <property type="molecule type" value="Genomic_DNA"/>
</dbReference>
<keyword evidence="2" id="KW-1185">Reference proteome</keyword>
<dbReference type="AlphaFoldDB" id="A0A172WHL0"/>
<accession>A0A172WHL0</accession>
<gene>
    <name evidence="1" type="ORF">A7C91_06670</name>
</gene>
<reference evidence="2" key="1">
    <citation type="journal article" date="2016" name="Syst. Appl. Microbiol.">
        <title>Thermococcus piezophilus sp. nov., a novel hyperthermophilic and piezophilic archaeon with a broad pressure range for growth, isolated from a deepest hydrothermal vent at the Mid-Cayman Rise.</title>
        <authorList>
            <person name="Dalmasso C."/>
            <person name="Oger P."/>
            <person name="Selva G."/>
            <person name="Courtine D."/>
            <person name="L'Haridon S."/>
            <person name="Garlaschelli A."/>
            <person name="Roussel E."/>
            <person name="Miyazaki J."/>
            <person name="Reveillaud J."/>
            <person name="Jebbar M."/>
            <person name="Takai K."/>
            <person name="Maignien L."/>
            <person name="Alain K."/>
        </authorList>
    </citation>
    <scope>NUCLEOTIDE SEQUENCE [LARGE SCALE GENOMIC DNA]</scope>
    <source>
        <strain evidence="2">CDGS</strain>
    </source>
</reference>
<dbReference type="Proteomes" id="UP000076969">
    <property type="component" value="Chromosome"/>
</dbReference>
<dbReference type="OrthoDB" id="100944at2157"/>
<evidence type="ECO:0000313" key="1">
    <source>
        <dbReference type="EMBL" id="ANF22890.1"/>
    </source>
</evidence>
<protein>
    <submittedName>
        <fullName evidence="1">Uncharacterized protein</fullName>
    </submittedName>
</protein>
<proteinExistence type="predicted"/>
<name>A0A172WHL0_9EURY</name>
<organism evidence="1 2">
    <name type="scientific">Thermococcus piezophilus</name>
    <dbReference type="NCBI Taxonomy" id="1712654"/>
    <lineage>
        <taxon>Archaea</taxon>
        <taxon>Methanobacteriati</taxon>
        <taxon>Methanobacteriota</taxon>
        <taxon>Thermococci</taxon>
        <taxon>Thermococcales</taxon>
        <taxon>Thermococcaceae</taxon>
        <taxon>Thermococcus</taxon>
    </lineage>
</organism>
<sequence length="383" mass="43075">MVGTLGDIPNIAITGSPMNMSTDKNIQVPSLPPNTGNIIVKTFTGKSSLRSAELFIQRYQDKLTLRIDFGEFNNATFVGIALRRLPTGAYVPLYYFGQEDRNLDVETLTRSFYSEASKFGDMSLEVTGALADEPSRNWKYIGGIRSIRTSLEVKTLKKDTVMVYNEIGGDFWVTLSTSGQYVYYVYLTHEAKVPKEKDFPGNFKVAVKEVKERVTVLNTHHAFIGLGNFRPEGSGPSSNPVITWGLNGGIDVNGRPLPNAQAGFSESYTKGLTFKWYTDDIDPNSEIQFEFYDLKKREWFGDSPAWGQIFISHPVVLVHVESGTPFHEGDIRIQAKSTFFYEDSARVCGLRYGGCVILHEEKSVDAPPIEFTVEMYPWFINRK</sequence>
<evidence type="ECO:0000313" key="2">
    <source>
        <dbReference type="Proteomes" id="UP000076969"/>
    </source>
</evidence>